<feature type="chain" id="PRO_5004452631" evidence="1">
    <location>
        <begin position="18"/>
        <end position="187"/>
    </location>
</feature>
<organism evidence="2 3">
    <name type="scientific">Phaeoacremonium minimum (strain UCR-PA7)</name>
    <name type="common">Esca disease fungus</name>
    <name type="synonym">Togninia minima</name>
    <dbReference type="NCBI Taxonomy" id="1286976"/>
    <lineage>
        <taxon>Eukaryota</taxon>
        <taxon>Fungi</taxon>
        <taxon>Dikarya</taxon>
        <taxon>Ascomycota</taxon>
        <taxon>Pezizomycotina</taxon>
        <taxon>Sordariomycetes</taxon>
        <taxon>Sordariomycetidae</taxon>
        <taxon>Togniniales</taxon>
        <taxon>Togniniaceae</taxon>
        <taxon>Phaeoacremonium</taxon>
    </lineage>
</organism>
<evidence type="ECO:0000313" key="2">
    <source>
        <dbReference type="EMBL" id="EON98616.1"/>
    </source>
</evidence>
<protein>
    <submittedName>
        <fullName evidence="2">Putative dnase1 protein</fullName>
    </submittedName>
</protein>
<gene>
    <name evidence="2" type="ORF">UCRPA7_5815</name>
</gene>
<evidence type="ECO:0000313" key="3">
    <source>
        <dbReference type="Proteomes" id="UP000014074"/>
    </source>
</evidence>
<dbReference type="Proteomes" id="UP000014074">
    <property type="component" value="Unassembled WGS sequence"/>
</dbReference>
<proteinExistence type="predicted"/>
<dbReference type="RefSeq" id="XP_007916550.1">
    <property type="nucleotide sequence ID" value="XM_007918359.1"/>
</dbReference>
<accession>R8BH28</accession>
<reference evidence="3" key="1">
    <citation type="journal article" date="2013" name="Genome Announc.">
        <title>Draft genome sequence of the ascomycete Phaeoacremonium aleophilum strain UCR-PA7, a causal agent of the esca disease complex in grapevines.</title>
        <authorList>
            <person name="Blanco-Ulate B."/>
            <person name="Rolshausen P."/>
            <person name="Cantu D."/>
        </authorList>
    </citation>
    <scope>NUCLEOTIDE SEQUENCE [LARGE SCALE GENOMIC DNA]</scope>
    <source>
        <strain evidence="3">UCR-PA7</strain>
    </source>
</reference>
<keyword evidence="3" id="KW-1185">Reference proteome</keyword>
<dbReference type="eggNOG" id="ENOG502RJA7">
    <property type="taxonomic scope" value="Eukaryota"/>
</dbReference>
<dbReference type="AlphaFoldDB" id="R8BH28"/>
<name>R8BH28_PHAM7</name>
<feature type="signal peptide" evidence="1">
    <location>
        <begin position="1"/>
        <end position="17"/>
    </location>
</feature>
<dbReference type="OrthoDB" id="3513524at2759"/>
<evidence type="ECO:0000256" key="1">
    <source>
        <dbReference type="SAM" id="SignalP"/>
    </source>
</evidence>
<sequence length="187" mass="20711">MQFITLASLATAALVSATNTVKFVSLDDVDRTIYWTGNSGMATIEETVVKAGENTTVEVPTGWIGNFYSVSDGETNKPGMLGEVAFNGWNDLTYFDVSAIVNSEDVNGVQEMYPANDPWTPVSGCTTWPCPNAYYVWDDVQTKSTTDTDLVCTLGTNGIAARDYVHHEEWENFPREAVTTPMWRQRK</sequence>
<dbReference type="HOGENOM" id="CLU_120092_0_0_1"/>
<dbReference type="KEGG" id="tmn:UCRPA7_5815"/>
<dbReference type="EMBL" id="KB933203">
    <property type="protein sequence ID" value="EON98616.1"/>
    <property type="molecule type" value="Genomic_DNA"/>
</dbReference>
<keyword evidence="1" id="KW-0732">Signal</keyword>
<dbReference type="GeneID" id="19326408"/>